<dbReference type="InterPro" id="IPR000086">
    <property type="entry name" value="NUDIX_hydrolase_dom"/>
</dbReference>
<reference evidence="4 5" key="1">
    <citation type="submission" date="2018-08" db="EMBL/GenBank/DDBJ databases">
        <title>Thalassotalea euphylliae genome.</title>
        <authorList>
            <person name="Summers S."/>
            <person name="Rice S.A."/>
            <person name="Freckelton M.L."/>
            <person name="Nedved B.T."/>
            <person name="Hadfield M.G."/>
        </authorList>
    </citation>
    <scope>NUCLEOTIDE SEQUENCE [LARGE SCALE GENOMIC DNA]</scope>
    <source>
        <strain evidence="4 5">H2</strain>
    </source>
</reference>
<name>A0A3E0UE36_9GAMM</name>
<accession>A0A3E0UE36</accession>
<dbReference type="GO" id="GO:0016787">
    <property type="term" value="F:hydrolase activity"/>
    <property type="evidence" value="ECO:0007669"/>
    <property type="project" value="UniProtKB-KW"/>
</dbReference>
<evidence type="ECO:0000256" key="1">
    <source>
        <dbReference type="ARBA" id="ARBA00001946"/>
    </source>
</evidence>
<feature type="domain" description="Nudix hydrolase" evidence="3">
    <location>
        <begin position="32"/>
        <end position="163"/>
    </location>
</feature>
<dbReference type="EMBL" id="QUOV01000001">
    <property type="protein sequence ID" value="REL34827.1"/>
    <property type="molecule type" value="Genomic_DNA"/>
</dbReference>
<dbReference type="PANTHER" id="PTHR43222">
    <property type="entry name" value="NUDIX HYDROLASE 23"/>
    <property type="match status" value="1"/>
</dbReference>
<dbReference type="OrthoDB" id="7066556at2"/>
<dbReference type="InterPro" id="IPR020084">
    <property type="entry name" value="NUDIX_hydrolase_CS"/>
</dbReference>
<dbReference type="PROSITE" id="PS51462">
    <property type="entry name" value="NUDIX"/>
    <property type="match status" value="1"/>
</dbReference>
<dbReference type="RefSeq" id="WP_115999502.1">
    <property type="nucleotide sequence ID" value="NZ_QUOV01000001.1"/>
</dbReference>
<comment type="caution">
    <text evidence="4">The sequence shown here is derived from an EMBL/GenBank/DDBJ whole genome shotgun (WGS) entry which is preliminary data.</text>
</comment>
<dbReference type="InterPro" id="IPR015797">
    <property type="entry name" value="NUDIX_hydrolase-like_dom_sf"/>
</dbReference>
<sequence length="183" mass="20853">MTLCPDLKPVVIEYENDWFTVNNRGGYLTHEPKGKQVAVLVIKNKHVLLVIVKRPVINDCTWELPAGGCYTNESPKQGAIREVCEEAGITITKEQLIALDSMSICPNRYVEAPYIYAAEVTEQQWSERQGFDSEITERQWFSYEQIQQMLLANKIYVALPALILAKLLLCPKQDVMYMALKGK</sequence>
<dbReference type="SUPFAM" id="SSF55811">
    <property type="entry name" value="Nudix"/>
    <property type="match status" value="1"/>
</dbReference>
<keyword evidence="2 4" id="KW-0378">Hydrolase</keyword>
<evidence type="ECO:0000259" key="3">
    <source>
        <dbReference type="PROSITE" id="PS51462"/>
    </source>
</evidence>
<dbReference type="Proteomes" id="UP000256999">
    <property type="component" value="Unassembled WGS sequence"/>
</dbReference>
<evidence type="ECO:0000256" key="2">
    <source>
        <dbReference type="ARBA" id="ARBA00022801"/>
    </source>
</evidence>
<dbReference type="PANTHER" id="PTHR43222:SF2">
    <property type="entry name" value="NUDIX HYDROLASE 23, CHLOROPLASTIC"/>
    <property type="match status" value="1"/>
</dbReference>
<evidence type="ECO:0000313" key="4">
    <source>
        <dbReference type="EMBL" id="REL34827.1"/>
    </source>
</evidence>
<dbReference type="PROSITE" id="PS00893">
    <property type="entry name" value="NUDIX_BOX"/>
    <property type="match status" value="1"/>
</dbReference>
<proteinExistence type="predicted"/>
<dbReference type="CDD" id="cd03424">
    <property type="entry name" value="NUDIX_ADPRase_Nudt5_UGPPase_Nudt14"/>
    <property type="match status" value="1"/>
</dbReference>
<dbReference type="AlphaFoldDB" id="A0A3E0UE36"/>
<evidence type="ECO:0000313" key="5">
    <source>
        <dbReference type="Proteomes" id="UP000256999"/>
    </source>
</evidence>
<gene>
    <name evidence="4" type="ORF">DXX92_05330</name>
</gene>
<dbReference type="Gene3D" id="3.90.79.10">
    <property type="entry name" value="Nucleoside Triphosphate Pyrophosphohydrolase"/>
    <property type="match status" value="1"/>
</dbReference>
<comment type="cofactor">
    <cofactor evidence="1">
        <name>Mg(2+)</name>
        <dbReference type="ChEBI" id="CHEBI:18420"/>
    </cofactor>
</comment>
<organism evidence="4 5">
    <name type="scientific">Thalassotalea euphylliae</name>
    <dbReference type="NCBI Taxonomy" id="1655234"/>
    <lineage>
        <taxon>Bacteria</taxon>
        <taxon>Pseudomonadati</taxon>
        <taxon>Pseudomonadota</taxon>
        <taxon>Gammaproteobacteria</taxon>
        <taxon>Alteromonadales</taxon>
        <taxon>Colwelliaceae</taxon>
        <taxon>Thalassotalea</taxon>
    </lineage>
</organism>
<dbReference type="Pfam" id="PF00293">
    <property type="entry name" value="NUDIX"/>
    <property type="match status" value="1"/>
</dbReference>
<protein>
    <submittedName>
        <fullName evidence="4">NUDIX hydrolase</fullName>
    </submittedName>
</protein>